<gene>
    <name evidence="2" type="ORF">LY79DRAFT_697393</name>
</gene>
<sequence length="769" mass="84657">MTENRTRYGFVPTNVATDHGSSQETSQHHRDLVITSLPPLRPSNSAPRRSYATHSQTIGVHDGDNYSLCGTYDHCQPTTSWAAAKSPPRAPSITSVTYKQNLKISSARDSIKTSCSPIRPPSSFSLPVDPNQHANLTGKPHSDARSSPSTEYMPVPQPATSSSLRKSRNMPRLEARTSNDVDIRTQNSHGSLFVEQGDPARGSSFLDYAVMYFPAPSSPLRIPSSPSDDHIGNLRVAAKLESRSYQTGFFPEANSFSTHDSVIDEDEVTVNTFAGTRVSGFILEDDDSDNSDRKNKITPEAGASDRGVRKSKLKQTEHTKPAVIGDDVGISNHRSSQASWFPSDLEHATTPQDTTPESHFSLKDFVSKSKRQWLQPDVKYGDQSSQAFHPRRSGAEAATSPSNTSPRVTPSSWRATTSDRKPKVLNQRRVDPSTLGLIPIKTLPGPLYEEQYPVTKFANTKYSAETGSMPSSPIEKDARAGLRMGRRRSRTLPSPHRAGALDRGIAAASAAHHSRGLGTGSGYRGSIPSQLLNDPKESNHIPTGDYCPPSKHELYGRHRQAREPRGPVPQPDGPRTPIRKGGARVQPGRNSPLSEKQLVGELRFSNGWPDRARKRRVSSFRSPKSIQEDGPEKKRVRDKRFEPETAMSKRQTTGRQDPTGFFQPSNVESRSVMRKHNVNIASSSSGTSVTCASGTDSRLIDRQHTSDGYAESVEDHVKTLHRSMGPMKKRRLGGLAQLKVQRELKKERPDECPSKPSDTTDTTSRTKDK</sequence>
<evidence type="ECO:0000256" key="1">
    <source>
        <dbReference type="SAM" id="MobiDB-lite"/>
    </source>
</evidence>
<feature type="compositionally biased region" description="Polar residues" evidence="1">
    <location>
        <begin position="648"/>
        <end position="669"/>
    </location>
</feature>
<feature type="region of interest" description="Disordered" evidence="1">
    <location>
        <begin position="742"/>
        <end position="769"/>
    </location>
</feature>
<feature type="compositionally biased region" description="Low complexity" evidence="1">
    <location>
        <begin position="754"/>
        <end position="763"/>
    </location>
</feature>
<feature type="region of interest" description="Disordered" evidence="1">
    <location>
        <begin position="511"/>
        <end position="712"/>
    </location>
</feature>
<reference evidence="2" key="1">
    <citation type="submission" date="2021-06" db="EMBL/GenBank/DDBJ databases">
        <title>Comparative genomics, transcriptomics and evolutionary studies reveal genomic signatures of adaptation to plant cell wall in hemibiotrophic fungi.</title>
        <authorList>
            <consortium name="DOE Joint Genome Institute"/>
            <person name="Baroncelli R."/>
            <person name="Diaz J.F."/>
            <person name="Benocci T."/>
            <person name="Peng M."/>
            <person name="Battaglia E."/>
            <person name="Haridas S."/>
            <person name="Andreopoulos W."/>
            <person name="Labutti K."/>
            <person name="Pangilinan J."/>
            <person name="Floch G.L."/>
            <person name="Makela M.R."/>
            <person name="Henrissat B."/>
            <person name="Grigoriev I.V."/>
            <person name="Crouch J.A."/>
            <person name="De Vries R.P."/>
            <person name="Sukno S.A."/>
            <person name="Thon M.R."/>
        </authorList>
    </citation>
    <scope>NUCLEOTIDE SEQUENCE</scope>
    <source>
        <strain evidence="2">CBS 125086</strain>
    </source>
</reference>
<evidence type="ECO:0000313" key="3">
    <source>
        <dbReference type="Proteomes" id="UP001230504"/>
    </source>
</evidence>
<organism evidence="2 3">
    <name type="scientific">Colletotrichum navitas</name>
    <dbReference type="NCBI Taxonomy" id="681940"/>
    <lineage>
        <taxon>Eukaryota</taxon>
        <taxon>Fungi</taxon>
        <taxon>Dikarya</taxon>
        <taxon>Ascomycota</taxon>
        <taxon>Pezizomycotina</taxon>
        <taxon>Sordariomycetes</taxon>
        <taxon>Hypocreomycetidae</taxon>
        <taxon>Glomerellales</taxon>
        <taxon>Glomerellaceae</taxon>
        <taxon>Colletotrichum</taxon>
        <taxon>Colletotrichum graminicola species complex</taxon>
    </lineage>
</organism>
<feature type="region of interest" description="Disordered" evidence="1">
    <location>
        <begin position="106"/>
        <end position="197"/>
    </location>
</feature>
<feature type="region of interest" description="Disordered" evidence="1">
    <location>
        <begin position="464"/>
        <end position="499"/>
    </location>
</feature>
<protein>
    <submittedName>
        <fullName evidence="2">Uncharacterized protein</fullName>
    </submittedName>
</protein>
<dbReference type="Proteomes" id="UP001230504">
    <property type="component" value="Unassembled WGS sequence"/>
</dbReference>
<comment type="caution">
    <text evidence="2">The sequence shown here is derived from an EMBL/GenBank/DDBJ whole genome shotgun (WGS) entry which is preliminary data.</text>
</comment>
<dbReference type="EMBL" id="JAHLJV010000009">
    <property type="protein sequence ID" value="KAK1597190.1"/>
    <property type="molecule type" value="Genomic_DNA"/>
</dbReference>
<feature type="compositionally biased region" description="Polar residues" evidence="1">
    <location>
        <begin position="106"/>
        <end position="116"/>
    </location>
</feature>
<feature type="compositionally biased region" description="Basic and acidic residues" evidence="1">
    <location>
        <begin position="626"/>
        <end position="643"/>
    </location>
</feature>
<feature type="compositionally biased region" description="Polar residues" evidence="1">
    <location>
        <begin position="349"/>
        <end position="358"/>
    </location>
</feature>
<feature type="region of interest" description="Disordered" evidence="1">
    <location>
        <begin position="378"/>
        <end position="428"/>
    </location>
</feature>
<name>A0AAD8Q7K9_9PEZI</name>
<dbReference type="RefSeq" id="XP_060418004.1">
    <property type="nucleotide sequence ID" value="XM_060564848.1"/>
</dbReference>
<feature type="compositionally biased region" description="Basic and acidic residues" evidence="1">
    <location>
        <begin position="171"/>
        <end position="183"/>
    </location>
</feature>
<feature type="compositionally biased region" description="Polar residues" evidence="1">
    <location>
        <begin position="399"/>
        <end position="416"/>
    </location>
</feature>
<feature type="compositionally biased region" description="Low complexity" evidence="1">
    <location>
        <begin position="681"/>
        <end position="695"/>
    </location>
</feature>
<feature type="compositionally biased region" description="Polar residues" evidence="1">
    <location>
        <begin position="14"/>
        <end position="25"/>
    </location>
</feature>
<keyword evidence="3" id="KW-1185">Reference proteome</keyword>
<feature type="region of interest" description="Disordered" evidence="1">
    <location>
        <begin position="1"/>
        <end position="28"/>
    </location>
</feature>
<evidence type="ECO:0000313" key="2">
    <source>
        <dbReference type="EMBL" id="KAK1597190.1"/>
    </source>
</evidence>
<accession>A0AAD8Q7K9</accession>
<feature type="region of interest" description="Disordered" evidence="1">
    <location>
        <begin position="282"/>
        <end position="359"/>
    </location>
</feature>
<dbReference type="AlphaFoldDB" id="A0AAD8Q7K9"/>
<proteinExistence type="predicted"/>
<feature type="compositionally biased region" description="Basic and acidic residues" evidence="1">
    <location>
        <begin position="742"/>
        <end position="753"/>
    </location>
</feature>
<dbReference type="GeneID" id="85449088"/>
<feature type="compositionally biased region" description="Basic and acidic residues" evidence="1">
    <location>
        <begin position="550"/>
        <end position="565"/>
    </location>
</feature>